<protein>
    <recommendedName>
        <fullName evidence="1">Polymerase nucleotidyl transferase domain-containing protein</fullName>
    </recommendedName>
</protein>
<organism evidence="2 3">
    <name type="scientific">Mesorhizobium alhagi CCNWXJ12-2</name>
    <dbReference type="NCBI Taxonomy" id="1107882"/>
    <lineage>
        <taxon>Bacteria</taxon>
        <taxon>Pseudomonadati</taxon>
        <taxon>Pseudomonadota</taxon>
        <taxon>Alphaproteobacteria</taxon>
        <taxon>Hyphomicrobiales</taxon>
        <taxon>Phyllobacteriaceae</taxon>
        <taxon>Allomesorhizobium</taxon>
    </lineage>
</organism>
<evidence type="ECO:0000313" key="2">
    <source>
        <dbReference type="EMBL" id="EHK53130.1"/>
    </source>
</evidence>
<dbReference type="RefSeq" id="WP_008839924.1">
    <property type="nucleotide sequence ID" value="NZ_AHAM01000285.1"/>
</dbReference>
<accession>H0I1L7</accession>
<feature type="domain" description="Polymerase nucleotidyl transferase" evidence="1">
    <location>
        <begin position="44"/>
        <end position="74"/>
    </location>
</feature>
<sequence length="117" mass="13073">MSGADVSSTKITTLAERKAAEAARRKRSADEVVRELRGYARKHSGRFVVFGSYVTDTMRFDSDLDVLVDFPIDRTGDAWRFVEDVCARHAVPLDIHDARTTKPAFVERVSTKGLVLS</sequence>
<dbReference type="Pfam" id="PF01909">
    <property type="entry name" value="NTP_transf_2"/>
    <property type="match status" value="1"/>
</dbReference>
<dbReference type="SUPFAM" id="SSF81301">
    <property type="entry name" value="Nucleotidyltransferase"/>
    <property type="match status" value="1"/>
</dbReference>
<gene>
    <name evidence="2" type="ORF">MAXJ12_31774</name>
</gene>
<dbReference type="Gene3D" id="3.30.460.10">
    <property type="entry name" value="Beta Polymerase, domain 2"/>
    <property type="match status" value="1"/>
</dbReference>
<evidence type="ECO:0000313" key="3">
    <source>
        <dbReference type="Proteomes" id="UP000003250"/>
    </source>
</evidence>
<keyword evidence="3" id="KW-1185">Reference proteome</keyword>
<dbReference type="Proteomes" id="UP000003250">
    <property type="component" value="Unassembled WGS sequence"/>
</dbReference>
<dbReference type="CDD" id="cd05403">
    <property type="entry name" value="NT_KNTase_like"/>
    <property type="match status" value="1"/>
</dbReference>
<proteinExistence type="predicted"/>
<evidence type="ECO:0000259" key="1">
    <source>
        <dbReference type="Pfam" id="PF01909"/>
    </source>
</evidence>
<dbReference type="GO" id="GO:0016779">
    <property type="term" value="F:nucleotidyltransferase activity"/>
    <property type="evidence" value="ECO:0007669"/>
    <property type="project" value="InterPro"/>
</dbReference>
<dbReference type="InterPro" id="IPR043519">
    <property type="entry name" value="NT_sf"/>
</dbReference>
<reference evidence="2 3" key="1">
    <citation type="journal article" date="2012" name="J. Bacteriol.">
        <title>Draft Genome Sequence of Mesorhizobium alhagi CCNWXJ12-2T, a Novel Salt-Resistant Species Isolated from the Desert of Northwestern China.</title>
        <authorList>
            <person name="Zhou M."/>
            <person name="Chen W."/>
            <person name="Chen H."/>
            <person name="Wei G."/>
        </authorList>
    </citation>
    <scope>NUCLEOTIDE SEQUENCE [LARGE SCALE GENOMIC DNA]</scope>
    <source>
        <strain evidence="2 3">CCNWXJ12-2</strain>
    </source>
</reference>
<dbReference type="OrthoDB" id="8240854at2"/>
<name>H0I1L7_9HYPH</name>
<dbReference type="EMBL" id="AHAM01000285">
    <property type="protein sequence ID" value="EHK53130.1"/>
    <property type="molecule type" value="Genomic_DNA"/>
</dbReference>
<dbReference type="InterPro" id="IPR002934">
    <property type="entry name" value="Polymerase_NTP_transf_dom"/>
</dbReference>
<dbReference type="AlphaFoldDB" id="H0I1L7"/>